<dbReference type="EMBL" id="JAEUBG010003672">
    <property type="protein sequence ID" value="KAH3682509.1"/>
    <property type="molecule type" value="Genomic_DNA"/>
</dbReference>
<evidence type="ECO:0000256" key="2">
    <source>
        <dbReference type="SAM" id="MobiDB-lite"/>
    </source>
</evidence>
<evidence type="ECO:0000259" key="4">
    <source>
        <dbReference type="PROSITE" id="PS50021"/>
    </source>
</evidence>
<gene>
    <name evidence="5" type="ORF">WICPIJ_006539</name>
</gene>
<feature type="domain" description="Calponin-homology (CH)" evidence="4">
    <location>
        <begin position="153"/>
        <end position="260"/>
    </location>
</feature>
<name>A0A9P8Q434_WICPI</name>
<dbReference type="OrthoDB" id="775356at2759"/>
<dbReference type="SUPFAM" id="SSF47576">
    <property type="entry name" value="Calponin-homology domain, CH-domain"/>
    <property type="match status" value="1"/>
</dbReference>
<dbReference type="InterPro" id="IPR000048">
    <property type="entry name" value="IQ_motif_EF-hand-BS"/>
</dbReference>
<feature type="domain" description="Ras-GAP" evidence="3">
    <location>
        <begin position="933"/>
        <end position="1141"/>
    </location>
</feature>
<dbReference type="InterPro" id="IPR001936">
    <property type="entry name" value="RasGAP_dom"/>
</dbReference>
<keyword evidence="1" id="KW-0175">Coiled coil</keyword>
<evidence type="ECO:0000259" key="3">
    <source>
        <dbReference type="PROSITE" id="PS50018"/>
    </source>
</evidence>
<comment type="caution">
    <text evidence="5">The sequence shown here is derived from an EMBL/GenBank/DDBJ whole genome shotgun (WGS) entry which is preliminary data.</text>
</comment>
<protein>
    <submittedName>
        <fullName evidence="5">Uncharacterized protein</fullName>
    </submittedName>
</protein>
<dbReference type="SUPFAM" id="SSF143885">
    <property type="entry name" value="RGC domain-like"/>
    <property type="match status" value="1"/>
</dbReference>
<dbReference type="GO" id="GO:1903479">
    <property type="term" value="P:mitotic actomyosin contractile ring assembly actin filament organization"/>
    <property type="evidence" value="ECO:0007669"/>
    <property type="project" value="TreeGrafter"/>
</dbReference>
<dbReference type="GO" id="GO:0110085">
    <property type="term" value="C:mitotic actomyosin contractile ring"/>
    <property type="evidence" value="ECO:0007669"/>
    <property type="project" value="TreeGrafter"/>
</dbReference>
<dbReference type="Pfam" id="PF00307">
    <property type="entry name" value="CH"/>
    <property type="match status" value="1"/>
</dbReference>
<dbReference type="SUPFAM" id="SSF48350">
    <property type="entry name" value="GTPase activation domain, GAP"/>
    <property type="match status" value="1"/>
</dbReference>
<dbReference type="PROSITE" id="PS50018">
    <property type="entry name" value="RAS_GTPASE_ACTIV_2"/>
    <property type="match status" value="1"/>
</dbReference>
<sequence length="1581" mass="180557">MSNEPPIRRSVVSAYLENLENLNQTKNTALPPPSSPTKGLHSRAKSLFENSSPQSVPLSPLRSRSTLVPSSPSRSLTSNISSRPYSILDMPSSPSRLRPTSSRDQMFRPASPVSKSSQPLKLPSLLGSPIKISHSSAPLAGSTAQSGKAFDYLCRVAEAKEWIESIIKEEIPPVGSLIKQGLKDGVVLAKLAKSLKPQIKDKITVSKFQYHHTDNINIFFKLLDEVKMPDLFRFELNDLYESRNIPKIIICLHALTAIVSAASGVPTVIPAQGPFSDEDLHAANTCLRGLNFPNFESLNSQFKRELRGRCTINYEPPKSSAALLNPPVLRPLEKNLSDPSSSPTRRVKSPFLDNDSQQLPPLPIKSSAKSNNIPQLAPAPKLKIPSSPTSRTLNTTLKPIDTLKRDQSMEDFGKKIVEDFERSPSRRKKMSESEFLTNIIKFQAHARGANTRYSFFIKKKMLDIWNENIIDLQSICRRALVLRKMAKDPRSKQTIEPEIIRLQAVIRGKLQRDECQKIRKDESSVDISRLQSVIRGNKVREAVDRINFELFRHESKVVQIQSKIRTNAIHCDVKRTLQSRDNITAFQALARRVLFERKLNKSVKAVHSEKDAVLLLQSIIRGNSVRNQYTQTTAGLGYFECDILELQSIIRGGLLRNKLNHILDTLEDEDGKLNEFSAVVRGQAARDEVSRINLGLDNATDSVIGLQAHIRGVITRYSYDLILDNFDFYAEDVTALQSLIRGYLHRQSRRELLLYYEQFLPQIIKIQSYIRGKYLGTAYKSLISMPNPPLSVIKKFAYLLVDNEVDLQEEVKLTQLKELINEKTSSNERLEKHIDQLNLKIALLEKNKIEFDEVVHQMNKSISGPNSSGSYTTIDLSSLNHKSKTKIELFEKLFYLLQTQPSYLTKLLNLSSNGINIVLKVFNSLKSDGLPTREEYLFIKLMENLIKDAVMKAGSIDNFQRDKDADWTILVNTLVMDSSNSFHRSTFAEIMEVLIEDEDVDFEANPVVIFKRLHGSSYSYDSITENDAISDQSTEKQFIYNLQQLRGYSSEIFHILEESMESIPAFIKILAKTAYQVSVKKYPHYVDQEHLSNAGYVFAKGFFNLMFNPQHFTKFFKSERLTKLNRANLHSLDKLLTQIFIMKPFGSKDPYHQPLNRHIISKTEDTAQFLKSLIEIGDVDSLYQMTIYDDMTAHNRPNLTLNILDMISIGEVIQREINGVAPYRSDSLREVLVAIQSLSTPDLSKLNGYYTLLLNPSVYKPNSDEIRIKALNMQLKRCIVYLIQVQDECTDLRDLLESPIEHIHEFKFKQLIDLENREIQSRRAVNDYVNEGQGSLGDLTKVSYSTLKQITIQRIQELQSLGKLSTSFDAAYQSIINDIANDIKSKNDQRQLRKRQLQMAENAIIRLGDKGLSLNHHLQNYAILIDKSMENMQSKSPSRRKRIIPFTKQYFYERELKRDGRVPRFGAFKYSYKKLYEKGILIIKDTDPLTSSSFFTGLSFPRVDFMFESNEAGVFEISTKSYENSKIAMNGYKEVLTLDQLLFDYQFEKKDCVELFKGLIKFDTYAFVNFIFKKFYHSEGN</sequence>
<feature type="compositionally biased region" description="Low complexity" evidence="2">
    <location>
        <begin position="91"/>
        <end position="103"/>
    </location>
</feature>
<proteinExistence type="predicted"/>
<feature type="region of interest" description="Disordered" evidence="2">
    <location>
        <begin position="23"/>
        <end position="121"/>
    </location>
</feature>
<dbReference type="SMART" id="SM00033">
    <property type="entry name" value="CH"/>
    <property type="match status" value="1"/>
</dbReference>
<reference evidence="5" key="2">
    <citation type="submission" date="2021-01" db="EMBL/GenBank/DDBJ databases">
        <authorList>
            <person name="Schikora-Tamarit M.A."/>
        </authorList>
    </citation>
    <scope>NUCLEOTIDE SEQUENCE</scope>
    <source>
        <strain evidence="5">CBS2887</strain>
    </source>
</reference>
<dbReference type="InterPro" id="IPR036872">
    <property type="entry name" value="CH_dom_sf"/>
</dbReference>
<dbReference type="PROSITE" id="PS50021">
    <property type="entry name" value="CH"/>
    <property type="match status" value="1"/>
</dbReference>
<dbReference type="Proteomes" id="UP000774326">
    <property type="component" value="Unassembled WGS sequence"/>
</dbReference>
<dbReference type="GO" id="GO:0051015">
    <property type="term" value="F:actin filament binding"/>
    <property type="evidence" value="ECO:0007669"/>
    <property type="project" value="TreeGrafter"/>
</dbReference>
<dbReference type="PANTHER" id="PTHR14149">
    <property type="entry name" value="RAS GTPASE-ACTIVATING PROTEIN WITH IQ MOTIF"/>
    <property type="match status" value="1"/>
</dbReference>
<dbReference type="PANTHER" id="PTHR14149:SF14">
    <property type="entry name" value="CALPONIN-HOMOLOGY (CH) DOMAIN-CONTAINING PROTEIN"/>
    <property type="match status" value="1"/>
</dbReference>
<dbReference type="InterPro" id="IPR008936">
    <property type="entry name" value="Rho_GTPase_activation_prot"/>
</dbReference>
<dbReference type="PROSITE" id="PS50096">
    <property type="entry name" value="IQ"/>
    <property type="match status" value="6"/>
</dbReference>
<reference evidence="5" key="1">
    <citation type="journal article" date="2021" name="Open Biol.">
        <title>Shared evolutionary footprints suggest mitochondrial oxidative damage underlies multiple complex I losses in fungi.</title>
        <authorList>
            <person name="Schikora-Tamarit M.A."/>
            <person name="Marcet-Houben M."/>
            <person name="Nosek J."/>
            <person name="Gabaldon T."/>
        </authorList>
    </citation>
    <scope>NUCLEOTIDE SEQUENCE</scope>
    <source>
        <strain evidence="5">CBS2887</strain>
    </source>
</reference>
<dbReference type="SMART" id="SM00015">
    <property type="entry name" value="IQ"/>
    <property type="match status" value="4"/>
</dbReference>
<dbReference type="InterPro" id="IPR001715">
    <property type="entry name" value="CH_dom"/>
</dbReference>
<evidence type="ECO:0000256" key="1">
    <source>
        <dbReference type="SAM" id="Coils"/>
    </source>
</evidence>
<evidence type="ECO:0000313" key="5">
    <source>
        <dbReference type="EMBL" id="KAH3682509.1"/>
    </source>
</evidence>
<dbReference type="Pfam" id="PF00616">
    <property type="entry name" value="RasGAP"/>
    <property type="match status" value="1"/>
</dbReference>
<dbReference type="Gene3D" id="1.10.418.10">
    <property type="entry name" value="Calponin-like domain"/>
    <property type="match status" value="1"/>
</dbReference>
<dbReference type="CDD" id="cd21206">
    <property type="entry name" value="CH_IQGAP"/>
    <property type="match status" value="1"/>
</dbReference>
<dbReference type="Pfam" id="PF03836">
    <property type="entry name" value="RasGAP_C"/>
    <property type="match status" value="1"/>
</dbReference>
<feature type="region of interest" description="Disordered" evidence="2">
    <location>
        <begin position="323"/>
        <end position="394"/>
    </location>
</feature>
<feature type="compositionally biased region" description="Polar residues" evidence="2">
    <location>
        <begin position="48"/>
        <end position="84"/>
    </location>
</feature>
<dbReference type="InterPro" id="IPR000593">
    <property type="entry name" value="RasGAP_C"/>
</dbReference>
<keyword evidence="6" id="KW-1185">Reference proteome</keyword>
<accession>A0A9P8Q434</accession>
<feature type="coiled-coil region" evidence="1">
    <location>
        <begin position="813"/>
        <end position="847"/>
    </location>
</feature>
<dbReference type="GO" id="GO:0005096">
    <property type="term" value="F:GTPase activator activity"/>
    <property type="evidence" value="ECO:0007669"/>
    <property type="project" value="TreeGrafter"/>
</dbReference>
<organism evidence="5 6">
    <name type="scientific">Wickerhamomyces pijperi</name>
    <name type="common">Yeast</name>
    <name type="synonym">Pichia pijperi</name>
    <dbReference type="NCBI Taxonomy" id="599730"/>
    <lineage>
        <taxon>Eukaryota</taxon>
        <taxon>Fungi</taxon>
        <taxon>Dikarya</taxon>
        <taxon>Ascomycota</taxon>
        <taxon>Saccharomycotina</taxon>
        <taxon>Saccharomycetes</taxon>
        <taxon>Phaffomycetales</taxon>
        <taxon>Wickerhamomycetaceae</taxon>
        <taxon>Wickerhamomyces</taxon>
    </lineage>
</organism>
<evidence type="ECO:0000313" key="6">
    <source>
        <dbReference type="Proteomes" id="UP000774326"/>
    </source>
</evidence>
<feature type="compositionally biased region" description="Low complexity" evidence="2">
    <location>
        <begin position="111"/>
        <end position="121"/>
    </location>
</feature>
<dbReference type="GO" id="GO:0005516">
    <property type="term" value="F:calmodulin binding"/>
    <property type="evidence" value="ECO:0007669"/>
    <property type="project" value="TreeGrafter"/>
</dbReference>
<dbReference type="Gene3D" id="1.10.506.10">
    <property type="entry name" value="GTPase Activation - p120gap, domain 1"/>
    <property type="match status" value="1"/>
</dbReference>